<accession>A0A2G3PGN3</accession>
<organism evidence="3 4">
    <name type="scientific">Williamsia marianensis</name>
    <dbReference type="NCBI Taxonomy" id="85044"/>
    <lineage>
        <taxon>Bacteria</taxon>
        <taxon>Bacillati</taxon>
        <taxon>Actinomycetota</taxon>
        <taxon>Actinomycetes</taxon>
        <taxon>Mycobacteriales</taxon>
        <taxon>Nocardiaceae</taxon>
        <taxon>Williamsia</taxon>
    </lineage>
</organism>
<feature type="domain" description="Amidohydrolase-related" evidence="2">
    <location>
        <begin position="15"/>
        <end position="275"/>
    </location>
</feature>
<name>A0A2G3PGN3_WILMA</name>
<dbReference type="Pfam" id="PF04909">
    <property type="entry name" value="Amidohydro_2"/>
    <property type="match status" value="1"/>
</dbReference>
<keyword evidence="1" id="KW-0456">Lyase</keyword>
<evidence type="ECO:0000259" key="2">
    <source>
        <dbReference type="Pfam" id="PF04909"/>
    </source>
</evidence>
<dbReference type="Proteomes" id="UP000225108">
    <property type="component" value="Unassembled WGS sequence"/>
</dbReference>
<dbReference type="InterPro" id="IPR032466">
    <property type="entry name" value="Metal_Hydrolase"/>
</dbReference>
<dbReference type="InterPro" id="IPR006680">
    <property type="entry name" value="Amidohydro-rel"/>
</dbReference>
<protein>
    <recommendedName>
        <fullName evidence="2">Amidohydrolase-related domain-containing protein</fullName>
    </recommendedName>
</protein>
<dbReference type="EMBL" id="PEBD01000011">
    <property type="protein sequence ID" value="PHV64893.1"/>
    <property type="molecule type" value="Genomic_DNA"/>
</dbReference>
<comment type="caution">
    <text evidence="3">The sequence shown here is derived from an EMBL/GenBank/DDBJ whole genome shotgun (WGS) entry which is preliminary data.</text>
</comment>
<dbReference type="GO" id="GO:0016787">
    <property type="term" value="F:hydrolase activity"/>
    <property type="evidence" value="ECO:0007669"/>
    <property type="project" value="InterPro"/>
</dbReference>
<dbReference type="Gene3D" id="3.20.20.140">
    <property type="entry name" value="Metal-dependent hydrolases"/>
    <property type="match status" value="1"/>
</dbReference>
<evidence type="ECO:0000256" key="1">
    <source>
        <dbReference type="ARBA" id="ARBA00023239"/>
    </source>
</evidence>
<dbReference type="RefSeq" id="WP_099384737.1">
    <property type="nucleotide sequence ID" value="NZ_PEBD01000011.1"/>
</dbReference>
<sequence>MATHETVRAGDSVIIDAQIHVWKSSTPDRPWPADAIEPQRPVPLEVPEVRAEMDNAGVRAALLLAPTWEGSRNDYVLATAAAEPERFGALCRFPTADPAAVEKLAHWRETAGMRGIRLSLNRGDVESALGAAIDSGFFAAAQEHRVPLSVYAPGRYGLFGELARRFPGLLITVDHCAIEDDRLALPDAIEPLTDLARYPGIAVKASALPCFVRETFPFPSIETAVYRLVEAFGAQRVFFGSDLSRLPVPYAQLVNTFTDHLPRLDTAERQLVLGGALAKWLEWPEPHSVPAVASRHMTSFENGD</sequence>
<evidence type="ECO:0000313" key="3">
    <source>
        <dbReference type="EMBL" id="PHV64893.1"/>
    </source>
</evidence>
<evidence type="ECO:0000313" key="4">
    <source>
        <dbReference type="Proteomes" id="UP000225108"/>
    </source>
</evidence>
<dbReference type="SUPFAM" id="SSF51556">
    <property type="entry name" value="Metallo-dependent hydrolases"/>
    <property type="match status" value="1"/>
</dbReference>
<dbReference type="PANTHER" id="PTHR21240">
    <property type="entry name" value="2-AMINO-3-CARBOXYLMUCONATE-6-SEMIALDEHYDE DECARBOXYLASE"/>
    <property type="match status" value="1"/>
</dbReference>
<dbReference type="InterPro" id="IPR032465">
    <property type="entry name" value="ACMSD"/>
</dbReference>
<gene>
    <name evidence="3" type="ORF">CSW57_21745</name>
</gene>
<dbReference type="AlphaFoldDB" id="A0A2G3PGN3"/>
<reference evidence="3 4" key="1">
    <citation type="submission" date="2017-10" db="EMBL/GenBank/DDBJ databases">
        <title>The draft genome sequence of Williamsia sp. BULT 1.1 isolated from the semi-arid grassland soils from South Africa.</title>
        <authorList>
            <person name="Kabwe M.H."/>
            <person name="Govender N."/>
            <person name="Mutseka Lunga P."/>
            <person name="Vikram S."/>
            <person name="Makhalanyane T.P."/>
        </authorList>
    </citation>
    <scope>NUCLEOTIDE SEQUENCE [LARGE SCALE GENOMIC DNA]</scope>
    <source>
        <strain evidence="3 4">BULT 1.1</strain>
    </source>
</reference>
<dbReference type="GO" id="GO:0016831">
    <property type="term" value="F:carboxy-lyase activity"/>
    <property type="evidence" value="ECO:0007669"/>
    <property type="project" value="InterPro"/>
</dbReference>
<proteinExistence type="predicted"/>